<proteinExistence type="inferred from homology"/>
<evidence type="ECO:0000259" key="3">
    <source>
        <dbReference type="Pfam" id="PF02275"/>
    </source>
</evidence>
<keyword evidence="5" id="KW-1185">Reference proteome</keyword>
<dbReference type="GO" id="GO:0016787">
    <property type="term" value="F:hydrolase activity"/>
    <property type="evidence" value="ECO:0007669"/>
    <property type="project" value="UniProtKB-KW"/>
</dbReference>
<comment type="caution">
    <text evidence="4">The sequence shown here is derived from an EMBL/GenBank/DDBJ whole genome shotgun (WGS) entry which is preliminary data.</text>
</comment>
<sequence length="392" mass="43786">MCTNFSLKYFNLDNGKGETFVARTQELPFLFAPSMYLQNAGHTYSQDIKTDVTNLNGKQHDLTLKVNSWVPCADSLLSWTTQYSFIAMSDYLQDFVVDGLNEKGLTAGNMTLGTSEFQEPCEAEYANTILFPYLPNWILSMCGSCQDVIDMLQYDKLNLANGKIKNNLKASMDPSKGYRVSNPYTADLPKVMKAHFPVRDREGNAIVLEYIKGKLVITDLNPIGVLTNDPEIAFQQENVMNNFSGITPLDLRGLGNNFYCDLSSSGSGFSDLPGSSTSEARFVRAAMMTNFSNVAKNPEEVIGLAFHILNTVDIPLGTSRNAKNEHCESTRFAAVTDLSRLTYLVRLYDSPQVFKVDLNKLNMSQLNNQHYAIPVDKYQSIDLTDDINAKKH</sequence>
<name>A0ABT0L7J1_9GAMM</name>
<dbReference type="PANTHER" id="PTHR35527:SF2">
    <property type="entry name" value="HYDROLASE"/>
    <property type="match status" value="1"/>
</dbReference>
<evidence type="ECO:0000313" key="4">
    <source>
        <dbReference type="EMBL" id="MCL1123652.1"/>
    </source>
</evidence>
<organism evidence="4 5">
    <name type="scientific">Shewanella surugensis</name>
    <dbReference type="NCBI Taxonomy" id="212020"/>
    <lineage>
        <taxon>Bacteria</taxon>
        <taxon>Pseudomonadati</taxon>
        <taxon>Pseudomonadota</taxon>
        <taxon>Gammaproteobacteria</taxon>
        <taxon>Alteromonadales</taxon>
        <taxon>Shewanellaceae</taxon>
        <taxon>Shewanella</taxon>
    </lineage>
</organism>
<dbReference type="InterPro" id="IPR029132">
    <property type="entry name" value="CBAH/NAAA_C"/>
</dbReference>
<accession>A0ABT0L7J1</accession>
<dbReference type="Gene3D" id="3.60.60.10">
    <property type="entry name" value="Penicillin V Acylase, Chain A"/>
    <property type="match status" value="1"/>
</dbReference>
<dbReference type="RefSeq" id="WP_248938938.1">
    <property type="nucleotide sequence ID" value="NZ_JAKIKS010000009.1"/>
</dbReference>
<reference evidence="4 5" key="1">
    <citation type="submission" date="2022-01" db="EMBL/GenBank/DDBJ databases">
        <title>Whole genome-based taxonomy of the Shewanellaceae.</title>
        <authorList>
            <person name="Martin-Rodriguez A.J."/>
        </authorList>
    </citation>
    <scope>NUCLEOTIDE SEQUENCE [LARGE SCALE GENOMIC DNA]</scope>
    <source>
        <strain evidence="4 5">DSM 17177</strain>
    </source>
</reference>
<evidence type="ECO:0000313" key="5">
    <source>
        <dbReference type="Proteomes" id="UP001203423"/>
    </source>
</evidence>
<dbReference type="PANTHER" id="PTHR35527">
    <property type="entry name" value="CHOLOYLGLYCINE HYDROLASE"/>
    <property type="match status" value="1"/>
</dbReference>
<dbReference type="Proteomes" id="UP001203423">
    <property type="component" value="Unassembled WGS sequence"/>
</dbReference>
<feature type="domain" description="Choloylglycine hydrolase/NAAA C-terminal" evidence="3">
    <location>
        <begin position="79"/>
        <end position="366"/>
    </location>
</feature>
<comment type="similarity">
    <text evidence="1">Belongs to the peptidase C59 family.</text>
</comment>
<gene>
    <name evidence="4" type="ORF">L2764_03920</name>
</gene>
<evidence type="ECO:0000256" key="1">
    <source>
        <dbReference type="ARBA" id="ARBA00006625"/>
    </source>
</evidence>
<dbReference type="SUPFAM" id="SSF56235">
    <property type="entry name" value="N-terminal nucleophile aminohydrolases (Ntn hydrolases)"/>
    <property type="match status" value="1"/>
</dbReference>
<dbReference type="InterPro" id="IPR052193">
    <property type="entry name" value="Peptidase_C59"/>
</dbReference>
<protein>
    <submittedName>
        <fullName evidence="4">Linear amide C-N hydrolase</fullName>
    </submittedName>
</protein>
<dbReference type="InterPro" id="IPR029055">
    <property type="entry name" value="Ntn_hydrolases_N"/>
</dbReference>
<evidence type="ECO:0000256" key="2">
    <source>
        <dbReference type="ARBA" id="ARBA00022801"/>
    </source>
</evidence>
<dbReference type="Pfam" id="PF02275">
    <property type="entry name" value="CBAH"/>
    <property type="match status" value="1"/>
</dbReference>
<keyword evidence="2 4" id="KW-0378">Hydrolase</keyword>
<dbReference type="EMBL" id="JAKIKS010000009">
    <property type="protein sequence ID" value="MCL1123652.1"/>
    <property type="molecule type" value="Genomic_DNA"/>
</dbReference>